<feature type="compositionally biased region" description="Basic and acidic residues" evidence="1">
    <location>
        <begin position="207"/>
        <end position="224"/>
    </location>
</feature>
<comment type="caution">
    <text evidence="2">The sequence shown here is derived from an EMBL/GenBank/DDBJ whole genome shotgun (WGS) entry which is preliminary data.</text>
</comment>
<keyword evidence="3" id="KW-1185">Reference proteome</keyword>
<proteinExistence type="predicted"/>
<reference evidence="2" key="1">
    <citation type="submission" date="2020-07" db="EMBL/GenBank/DDBJ databases">
        <title>Multicomponent nature underlies the extraordinary mechanical properties of spider dragline silk.</title>
        <authorList>
            <person name="Kono N."/>
            <person name="Nakamura H."/>
            <person name="Mori M."/>
            <person name="Yoshida Y."/>
            <person name="Ohtoshi R."/>
            <person name="Malay A.D."/>
            <person name="Moran D.A.P."/>
            <person name="Tomita M."/>
            <person name="Numata K."/>
            <person name="Arakawa K."/>
        </authorList>
    </citation>
    <scope>NUCLEOTIDE SEQUENCE</scope>
</reference>
<feature type="compositionally biased region" description="Polar residues" evidence="1">
    <location>
        <begin position="225"/>
        <end position="245"/>
    </location>
</feature>
<protein>
    <submittedName>
        <fullName evidence="2">Uncharacterized protein</fullName>
    </submittedName>
</protein>
<evidence type="ECO:0000313" key="2">
    <source>
        <dbReference type="EMBL" id="GFR05796.1"/>
    </source>
</evidence>
<feature type="region of interest" description="Disordered" evidence="1">
    <location>
        <begin position="172"/>
        <end position="245"/>
    </location>
</feature>
<dbReference type="Proteomes" id="UP000887116">
    <property type="component" value="Unassembled WGS sequence"/>
</dbReference>
<evidence type="ECO:0000313" key="3">
    <source>
        <dbReference type="Proteomes" id="UP000887116"/>
    </source>
</evidence>
<dbReference type="AlphaFoldDB" id="A0A8X6JGQ0"/>
<dbReference type="EMBL" id="BMAO01025901">
    <property type="protein sequence ID" value="GFR05796.1"/>
    <property type="molecule type" value="Genomic_DNA"/>
</dbReference>
<name>A0A8X6JGQ0_TRICU</name>
<sequence length="245" mass="28754">MARKMALVPQDLVSEYYELNKPEIRVEDNISKLLNEEETPDDVKAKLLSHWIPKYQRLMQPPPPQKPFEIPKELLQETEAEQEISSPAPSKLNMIAKYIAYTIPKTRKKYILPILEKLREVNYMFNDMNELQRNGKIEYRRILDANIPLGWIGNKYVKDMLLLSQMDPKWKERESSSAITPESTRAKKLTAERLRKLSNGENAPEASETRPKKWTTWKDVRKLSNQESSPESQKTQPVNWTTWKD</sequence>
<organism evidence="2 3">
    <name type="scientific">Trichonephila clavata</name>
    <name type="common">Joro spider</name>
    <name type="synonym">Nephila clavata</name>
    <dbReference type="NCBI Taxonomy" id="2740835"/>
    <lineage>
        <taxon>Eukaryota</taxon>
        <taxon>Metazoa</taxon>
        <taxon>Ecdysozoa</taxon>
        <taxon>Arthropoda</taxon>
        <taxon>Chelicerata</taxon>
        <taxon>Arachnida</taxon>
        <taxon>Araneae</taxon>
        <taxon>Araneomorphae</taxon>
        <taxon>Entelegynae</taxon>
        <taxon>Araneoidea</taxon>
        <taxon>Nephilidae</taxon>
        <taxon>Trichonephila</taxon>
    </lineage>
</organism>
<accession>A0A8X6JGQ0</accession>
<evidence type="ECO:0000256" key="1">
    <source>
        <dbReference type="SAM" id="MobiDB-lite"/>
    </source>
</evidence>
<gene>
    <name evidence="2" type="primary">AVEN_163814_1</name>
    <name evidence="2" type="ORF">TNCT_263841</name>
</gene>